<evidence type="ECO:0000256" key="16">
    <source>
        <dbReference type="ARBA" id="ARBA00032853"/>
    </source>
</evidence>
<evidence type="ECO:0000256" key="14">
    <source>
        <dbReference type="ARBA" id="ARBA00025228"/>
    </source>
</evidence>
<dbReference type="EMBL" id="JAGGKS010000003">
    <property type="protein sequence ID" value="MBP1925483.1"/>
    <property type="molecule type" value="Genomic_DNA"/>
</dbReference>
<sequence>MASGFLVLISFFTRIPIGNKIEYNEESFKKALSLYSLMGVIIGIILFIVAIIGSLFRFDYVMGLLLTMCYTIVTGGLHFDGAADTCDGLFSGRTGDRIFEIMSDSHVGAFGVLCLIFVVLSQFVLFSNIGIFACFIMPIVGRTSVIVSSWNKKYAKKSKGMGTVFIESINTEVLIINILILTICCIIIPNKILMIIASVVTLISAYLISNWIEKKIGGMTGDTCGFITEICQIIFMFSVILLQELI</sequence>
<feature type="transmembrane region" description="Helical" evidence="19">
    <location>
        <begin position="224"/>
        <end position="242"/>
    </location>
</feature>
<evidence type="ECO:0000256" key="1">
    <source>
        <dbReference type="ARBA" id="ARBA00001946"/>
    </source>
</evidence>
<dbReference type="NCBIfam" id="TIGR00317">
    <property type="entry name" value="cobS"/>
    <property type="match status" value="1"/>
</dbReference>
<keyword evidence="9 19" id="KW-0808">Transferase</keyword>
<evidence type="ECO:0000256" key="15">
    <source>
        <dbReference type="ARBA" id="ARBA00032605"/>
    </source>
</evidence>
<protein>
    <recommendedName>
        <fullName evidence="6 19">Adenosylcobinamide-GDP ribazoletransferase</fullName>
        <ecNumber evidence="5 19">2.7.8.26</ecNumber>
    </recommendedName>
    <alternativeName>
        <fullName evidence="16 19">Cobalamin synthase</fullName>
    </alternativeName>
    <alternativeName>
        <fullName evidence="15 19">Cobalamin-5'-phosphate synthase</fullName>
    </alternativeName>
</protein>
<evidence type="ECO:0000256" key="12">
    <source>
        <dbReference type="ARBA" id="ARBA00022989"/>
    </source>
</evidence>
<dbReference type="Proteomes" id="UP001519342">
    <property type="component" value="Unassembled WGS sequence"/>
</dbReference>
<evidence type="ECO:0000256" key="7">
    <source>
        <dbReference type="ARBA" id="ARBA00022475"/>
    </source>
</evidence>
<evidence type="ECO:0000256" key="6">
    <source>
        <dbReference type="ARBA" id="ARBA00015850"/>
    </source>
</evidence>
<evidence type="ECO:0000256" key="2">
    <source>
        <dbReference type="ARBA" id="ARBA00004651"/>
    </source>
</evidence>
<keyword evidence="10 19" id="KW-0812">Transmembrane</keyword>
<evidence type="ECO:0000256" key="8">
    <source>
        <dbReference type="ARBA" id="ARBA00022573"/>
    </source>
</evidence>
<name>A0ABS4GCR4_9FIRM</name>
<keyword evidence="7 19" id="KW-1003">Cell membrane</keyword>
<evidence type="ECO:0000256" key="4">
    <source>
        <dbReference type="ARBA" id="ARBA00010561"/>
    </source>
</evidence>
<evidence type="ECO:0000256" key="17">
    <source>
        <dbReference type="ARBA" id="ARBA00048623"/>
    </source>
</evidence>
<comment type="similarity">
    <text evidence="4 19">Belongs to the CobS family.</text>
</comment>
<comment type="function">
    <text evidence="14 19">Joins adenosylcobinamide-GDP and alpha-ribazole to generate adenosylcobalamin (Ado-cobalamin). Also synthesizes adenosylcobalamin 5'-phosphate from adenosylcobinamide-GDP and alpha-ribazole 5'-phosphate.</text>
</comment>
<evidence type="ECO:0000256" key="19">
    <source>
        <dbReference type="HAMAP-Rule" id="MF_00719"/>
    </source>
</evidence>
<evidence type="ECO:0000256" key="18">
    <source>
        <dbReference type="ARBA" id="ARBA00049504"/>
    </source>
</evidence>
<evidence type="ECO:0000256" key="13">
    <source>
        <dbReference type="ARBA" id="ARBA00023136"/>
    </source>
</evidence>
<dbReference type="GO" id="GO:0051073">
    <property type="term" value="F:adenosylcobinamide-GDP ribazoletransferase activity"/>
    <property type="evidence" value="ECO:0007669"/>
    <property type="project" value="UniProtKB-EC"/>
</dbReference>
<evidence type="ECO:0000256" key="5">
    <source>
        <dbReference type="ARBA" id="ARBA00013200"/>
    </source>
</evidence>
<comment type="pathway">
    <text evidence="3 19">Cofactor biosynthesis; adenosylcobalamin biosynthesis; adenosylcobalamin from cob(II)yrinate a,c-diamide: step 7/7.</text>
</comment>
<dbReference type="InterPro" id="IPR003805">
    <property type="entry name" value="CobS"/>
</dbReference>
<evidence type="ECO:0000313" key="21">
    <source>
        <dbReference type="Proteomes" id="UP001519342"/>
    </source>
</evidence>
<evidence type="ECO:0000256" key="9">
    <source>
        <dbReference type="ARBA" id="ARBA00022679"/>
    </source>
</evidence>
<dbReference type="PANTHER" id="PTHR34148:SF1">
    <property type="entry name" value="ADENOSYLCOBINAMIDE-GDP RIBAZOLETRANSFERASE"/>
    <property type="match status" value="1"/>
</dbReference>
<comment type="subcellular location">
    <subcellularLocation>
        <location evidence="2 19">Cell membrane</location>
        <topology evidence="2 19">Multi-pass membrane protein</topology>
    </subcellularLocation>
</comment>
<comment type="catalytic activity">
    <reaction evidence="17 19">
        <text>alpha-ribazole + adenosylcob(III)inamide-GDP = adenosylcob(III)alamin + GMP + H(+)</text>
        <dbReference type="Rhea" id="RHEA:16049"/>
        <dbReference type="ChEBI" id="CHEBI:10329"/>
        <dbReference type="ChEBI" id="CHEBI:15378"/>
        <dbReference type="ChEBI" id="CHEBI:18408"/>
        <dbReference type="ChEBI" id="CHEBI:58115"/>
        <dbReference type="ChEBI" id="CHEBI:60487"/>
        <dbReference type="EC" id="2.7.8.26"/>
    </reaction>
</comment>
<proteinExistence type="inferred from homology"/>
<keyword evidence="13 19" id="KW-0472">Membrane</keyword>
<comment type="catalytic activity">
    <reaction evidence="18 19">
        <text>alpha-ribazole 5'-phosphate + adenosylcob(III)inamide-GDP = adenosylcob(III)alamin 5'-phosphate + GMP + H(+)</text>
        <dbReference type="Rhea" id="RHEA:23560"/>
        <dbReference type="ChEBI" id="CHEBI:15378"/>
        <dbReference type="ChEBI" id="CHEBI:57918"/>
        <dbReference type="ChEBI" id="CHEBI:58115"/>
        <dbReference type="ChEBI" id="CHEBI:60487"/>
        <dbReference type="ChEBI" id="CHEBI:60493"/>
        <dbReference type="EC" id="2.7.8.26"/>
    </reaction>
</comment>
<comment type="cofactor">
    <cofactor evidence="1 19">
        <name>Mg(2+)</name>
        <dbReference type="ChEBI" id="CHEBI:18420"/>
    </cofactor>
</comment>
<dbReference type="RefSeq" id="WP_209511214.1">
    <property type="nucleotide sequence ID" value="NZ_JAGGKS010000003.1"/>
</dbReference>
<keyword evidence="8 19" id="KW-0169">Cobalamin biosynthesis</keyword>
<feature type="transmembrane region" description="Helical" evidence="19">
    <location>
        <begin position="34"/>
        <end position="56"/>
    </location>
</feature>
<keyword evidence="11 19" id="KW-0460">Magnesium</keyword>
<keyword evidence="21" id="KW-1185">Reference proteome</keyword>
<evidence type="ECO:0000256" key="10">
    <source>
        <dbReference type="ARBA" id="ARBA00022692"/>
    </source>
</evidence>
<reference evidence="20 21" key="1">
    <citation type="submission" date="2021-03" db="EMBL/GenBank/DDBJ databases">
        <title>Genomic Encyclopedia of Type Strains, Phase IV (KMG-IV): sequencing the most valuable type-strain genomes for metagenomic binning, comparative biology and taxonomic classification.</title>
        <authorList>
            <person name="Goeker M."/>
        </authorList>
    </citation>
    <scope>NUCLEOTIDE SEQUENCE [LARGE SCALE GENOMIC DNA]</scope>
    <source>
        <strain evidence="20 21">DSM 24004</strain>
    </source>
</reference>
<evidence type="ECO:0000256" key="11">
    <source>
        <dbReference type="ARBA" id="ARBA00022842"/>
    </source>
</evidence>
<feature type="transmembrane region" description="Helical" evidence="19">
    <location>
        <begin position="130"/>
        <end position="150"/>
    </location>
</feature>
<accession>A0ABS4GCR4</accession>
<dbReference type="PANTHER" id="PTHR34148">
    <property type="entry name" value="ADENOSYLCOBINAMIDE-GDP RIBAZOLETRANSFERASE"/>
    <property type="match status" value="1"/>
</dbReference>
<comment type="caution">
    <text evidence="20">The sequence shown here is derived from an EMBL/GenBank/DDBJ whole genome shotgun (WGS) entry which is preliminary data.</text>
</comment>
<keyword evidence="12 19" id="KW-1133">Transmembrane helix</keyword>
<dbReference type="HAMAP" id="MF_00719">
    <property type="entry name" value="CobS"/>
    <property type="match status" value="1"/>
</dbReference>
<organism evidence="20 21">
    <name type="scientific">Sedimentibacter acidaminivorans</name>
    <dbReference type="NCBI Taxonomy" id="913099"/>
    <lineage>
        <taxon>Bacteria</taxon>
        <taxon>Bacillati</taxon>
        <taxon>Bacillota</taxon>
        <taxon>Tissierellia</taxon>
        <taxon>Sedimentibacter</taxon>
    </lineage>
</organism>
<gene>
    <name evidence="19" type="primary">cobS</name>
    <name evidence="20" type="ORF">J2Z76_001342</name>
</gene>
<evidence type="ECO:0000256" key="3">
    <source>
        <dbReference type="ARBA" id="ARBA00004663"/>
    </source>
</evidence>
<feature type="transmembrane region" description="Helical" evidence="19">
    <location>
        <begin position="107"/>
        <end position="124"/>
    </location>
</feature>
<dbReference type="Pfam" id="PF02654">
    <property type="entry name" value="CobS"/>
    <property type="match status" value="1"/>
</dbReference>
<evidence type="ECO:0000313" key="20">
    <source>
        <dbReference type="EMBL" id="MBP1925483.1"/>
    </source>
</evidence>
<dbReference type="EC" id="2.7.8.26" evidence="5 19"/>
<feature type="transmembrane region" description="Helical" evidence="19">
    <location>
        <begin position="195"/>
        <end position="212"/>
    </location>
</feature>